<evidence type="ECO:0000313" key="5">
    <source>
        <dbReference type="EMBL" id="PWY88945.1"/>
    </source>
</evidence>
<feature type="repeat" description="ANK" evidence="2">
    <location>
        <begin position="586"/>
        <end position="618"/>
    </location>
</feature>
<dbReference type="SMART" id="SM00248">
    <property type="entry name" value="ANK"/>
    <property type="match status" value="2"/>
</dbReference>
<dbReference type="RefSeq" id="XP_025402132.1">
    <property type="nucleotide sequence ID" value="XM_025545713.1"/>
</dbReference>
<keyword evidence="2" id="KW-0040">ANK repeat</keyword>
<dbReference type="PANTHER" id="PTHR10039">
    <property type="entry name" value="AMELOGENIN"/>
    <property type="match status" value="1"/>
</dbReference>
<dbReference type="GeneID" id="37067950"/>
<dbReference type="Gene3D" id="1.25.40.20">
    <property type="entry name" value="Ankyrin repeat-containing domain"/>
    <property type="match status" value="1"/>
</dbReference>
<dbReference type="Pfam" id="PF22939">
    <property type="entry name" value="WHD_GPIID"/>
    <property type="match status" value="1"/>
</dbReference>
<organism evidence="5 6">
    <name type="scientific">Aspergillus heteromorphus CBS 117.55</name>
    <dbReference type="NCBI Taxonomy" id="1448321"/>
    <lineage>
        <taxon>Eukaryota</taxon>
        <taxon>Fungi</taxon>
        <taxon>Dikarya</taxon>
        <taxon>Ascomycota</taxon>
        <taxon>Pezizomycotina</taxon>
        <taxon>Eurotiomycetes</taxon>
        <taxon>Eurotiomycetidae</taxon>
        <taxon>Eurotiales</taxon>
        <taxon>Aspergillaceae</taxon>
        <taxon>Aspergillus</taxon>
        <taxon>Aspergillus subgen. Circumdati</taxon>
    </lineage>
</organism>
<proteinExistence type="predicted"/>
<protein>
    <submittedName>
        <fullName evidence="5">Uncharacterized protein</fullName>
    </submittedName>
</protein>
<evidence type="ECO:0000313" key="6">
    <source>
        <dbReference type="Proteomes" id="UP000247233"/>
    </source>
</evidence>
<dbReference type="InterPro" id="IPR002110">
    <property type="entry name" value="Ankyrin_rpt"/>
</dbReference>
<evidence type="ECO:0000259" key="3">
    <source>
        <dbReference type="Pfam" id="PF22939"/>
    </source>
</evidence>
<dbReference type="InterPro" id="IPR054471">
    <property type="entry name" value="GPIID_WHD"/>
</dbReference>
<reference evidence="5 6" key="1">
    <citation type="submission" date="2016-12" db="EMBL/GenBank/DDBJ databases">
        <title>The genomes of Aspergillus section Nigri reveals drivers in fungal speciation.</title>
        <authorList>
            <consortium name="DOE Joint Genome Institute"/>
            <person name="Vesth T.C."/>
            <person name="Nybo J."/>
            <person name="Theobald S."/>
            <person name="Brandl J."/>
            <person name="Frisvad J.C."/>
            <person name="Nielsen K.F."/>
            <person name="Lyhne E.K."/>
            <person name="Kogle M.E."/>
            <person name="Kuo A."/>
            <person name="Riley R."/>
            <person name="Clum A."/>
            <person name="Nolan M."/>
            <person name="Lipzen A."/>
            <person name="Salamov A."/>
            <person name="Henrissat B."/>
            <person name="Wiebenga A."/>
            <person name="De Vries R.P."/>
            <person name="Grigoriev I.V."/>
            <person name="Mortensen U.H."/>
            <person name="Andersen M.R."/>
            <person name="Baker S.E."/>
        </authorList>
    </citation>
    <scope>NUCLEOTIDE SEQUENCE [LARGE SCALE GENOMIC DNA]</scope>
    <source>
        <strain evidence="5 6">CBS 117.55</strain>
    </source>
</reference>
<dbReference type="Pfam" id="PF12796">
    <property type="entry name" value="Ank_2"/>
    <property type="match status" value="1"/>
</dbReference>
<dbReference type="InterPro" id="IPR027417">
    <property type="entry name" value="P-loop_NTPase"/>
</dbReference>
<dbReference type="Gene3D" id="3.40.50.300">
    <property type="entry name" value="P-loop containing nucleotide triphosphate hydrolases"/>
    <property type="match status" value="1"/>
</dbReference>
<evidence type="ECO:0000256" key="2">
    <source>
        <dbReference type="PROSITE-ProRule" id="PRU00023"/>
    </source>
</evidence>
<evidence type="ECO:0000259" key="4">
    <source>
        <dbReference type="Pfam" id="PF24883"/>
    </source>
</evidence>
<dbReference type="STRING" id="1448321.A0A317WSC2"/>
<dbReference type="OrthoDB" id="195446at2759"/>
<dbReference type="AlphaFoldDB" id="A0A317WSC2"/>
<dbReference type="VEuPathDB" id="FungiDB:BO70DRAFT_385136"/>
<dbReference type="PROSITE" id="PS50088">
    <property type="entry name" value="ANK_REPEAT"/>
    <property type="match status" value="1"/>
</dbReference>
<feature type="domain" description="GPI inositol-deacylase winged helix" evidence="3">
    <location>
        <begin position="374"/>
        <end position="451"/>
    </location>
</feature>
<dbReference type="InterPro" id="IPR036770">
    <property type="entry name" value="Ankyrin_rpt-contain_sf"/>
</dbReference>
<dbReference type="InterPro" id="IPR056884">
    <property type="entry name" value="NPHP3-like_N"/>
</dbReference>
<sequence>MLSFERAGDFLKTVKLVHRLRQRFVSAPPQFKSISDASKSLSNVLRDIEDTYLEAALDEEQQRHLDELSDDLPQEIVDWLAPISYQPQQSDFFSHRHEGTGEWLLNSTTFRQWMGNDRQKLLCTGVSGSGKTVLTSFVIDHLEKTFHDDRNVGIAYIYGNLRRQYEQEAEDVLSSLIKQLVERIAVIPETIESLYARHRQSDTRPTLDELCTILHSLAGRFSRVFILVDALDEISDGSLKRLLPELFQLQTKHNVSLFATSRHNLDIQSALHDCLQQEISATAEDVRAYINSRFCQFPAYISRDPELREEIIEAITQSACGRFLLASLHFSLVVASWTPRAIRKTLPCLPTGPDAYDIAYEGLMQQIDKKPACEKRIAHHVLAWLTCARRPLTTVELQHALAVEMGQPALDTEKIPDIHDMGSFCFGLVTLDRESHTAIRLIHYSAQEYLERTQTKWFPRAHYKIARTCLTYLSYEVFRTGPCSTDGDFEHRLREYPLYVYASRQWGYHVRIQPVEQKWIRAFLRDQEKVSASAQALTAPSWQFDGWSHQGPIQVTGVHLAAYFGLESTLKLILTKGVPCNVHDSTGQSPLSWAAKGGHEGVVEFLMRRGLDPDCRDGDGRTPLSWGG</sequence>
<dbReference type="EMBL" id="MSFL01000004">
    <property type="protein sequence ID" value="PWY88945.1"/>
    <property type="molecule type" value="Genomic_DNA"/>
</dbReference>
<comment type="caution">
    <text evidence="5">The sequence shown here is derived from an EMBL/GenBank/DDBJ whole genome shotgun (WGS) entry which is preliminary data.</text>
</comment>
<dbReference type="SUPFAM" id="SSF52540">
    <property type="entry name" value="P-loop containing nucleoside triphosphate hydrolases"/>
    <property type="match status" value="1"/>
</dbReference>
<name>A0A317WSC2_9EURO</name>
<keyword evidence="1" id="KW-0677">Repeat</keyword>
<dbReference type="Pfam" id="PF24883">
    <property type="entry name" value="NPHP3_N"/>
    <property type="match status" value="1"/>
</dbReference>
<feature type="domain" description="Nephrocystin 3-like N-terminal" evidence="4">
    <location>
        <begin position="99"/>
        <end position="262"/>
    </location>
</feature>
<keyword evidence="6" id="KW-1185">Reference proteome</keyword>
<accession>A0A317WSC2</accession>
<dbReference type="SUPFAM" id="SSF48403">
    <property type="entry name" value="Ankyrin repeat"/>
    <property type="match status" value="1"/>
</dbReference>
<evidence type="ECO:0000256" key="1">
    <source>
        <dbReference type="ARBA" id="ARBA00022737"/>
    </source>
</evidence>
<dbReference type="PROSITE" id="PS50297">
    <property type="entry name" value="ANK_REP_REGION"/>
    <property type="match status" value="1"/>
</dbReference>
<dbReference type="PANTHER" id="PTHR10039:SF15">
    <property type="entry name" value="NACHT DOMAIN-CONTAINING PROTEIN"/>
    <property type="match status" value="1"/>
</dbReference>
<dbReference type="Proteomes" id="UP000247233">
    <property type="component" value="Unassembled WGS sequence"/>
</dbReference>
<gene>
    <name evidence="5" type="ORF">BO70DRAFT_385136</name>
</gene>